<evidence type="ECO:0000256" key="6">
    <source>
        <dbReference type="SAM" id="Phobius"/>
    </source>
</evidence>
<dbReference type="GO" id="GO:0016020">
    <property type="term" value="C:membrane"/>
    <property type="evidence" value="ECO:0007669"/>
    <property type="project" value="UniProtKB-SubCell"/>
</dbReference>
<dbReference type="STRING" id="3750.A0A498ISZ1"/>
<keyword evidence="4 6" id="KW-1133">Transmembrane helix</keyword>
<dbReference type="InterPro" id="IPR008892">
    <property type="entry name" value="COR413"/>
</dbReference>
<dbReference type="PANTHER" id="PTHR33596:SF17">
    <property type="entry name" value="COLD-REGULATED 413 INNER MEMBRANE PROTEIN 1, CHLOROPLASTIC-RELATED"/>
    <property type="match status" value="1"/>
</dbReference>
<evidence type="ECO:0000256" key="1">
    <source>
        <dbReference type="ARBA" id="ARBA00004141"/>
    </source>
</evidence>
<dbReference type="Proteomes" id="UP000290289">
    <property type="component" value="Chromosome 10"/>
</dbReference>
<organism evidence="7 8">
    <name type="scientific">Malus domestica</name>
    <name type="common">Apple</name>
    <name type="synonym">Pyrus malus</name>
    <dbReference type="NCBI Taxonomy" id="3750"/>
    <lineage>
        <taxon>Eukaryota</taxon>
        <taxon>Viridiplantae</taxon>
        <taxon>Streptophyta</taxon>
        <taxon>Embryophyta</taxon>
        <taxon>Tracheophyta</taxon>
        <taxon>Spermatophyta</taxon>
        <taxon>Magnoliopsida</taxon>
        <taxon>eudicotyledons</taxon>
        <taxon>Gunneridae</taxon>
        <taxon>Pentapetalae</taxon>
        <taxon>rosids</taxon>
        <taxon>fabids</taxon>
        <taxon>Rosales</taxon>
        <taxon>Rosaceae</taxon>
        <taxon>Amygdaloideae</taxon>
        <taxon>Maleae</taxon>
        <taxon>Malus</taxon>
    </lineage>
</organism>
<evidence type="ECO:0000313" key="7">
    <source>
        <dbReference type="EMBL" id="RXH86379.1"/>
    </source>
</evidence>
<evidence type="ECO:0000256" key="5">
    <source>
        <dbReference type="ARBA" id="ARBA00023136"/>
    </source>
</evidence>
<evidence type="ECO:0000256" key="3">
    <source>
        <dbReference type="ARBA" id="ARBA00022692"/>
    </source>
</evidence>
<dbReference type="PANTHER" id="PTHR33596">
    <property type="entry name" value="COLD-REGULATED 413 PLASMA MEMBRANE PROTEIN 2"/>
    <property type="match status" value="1"/>
</dbReference>
<evidence type="ECO:0000256" key="4">
    <source>
        <dbReference type="ARBA" id="ARBA00022989"/>
    </source>
</evidence>
<dbReference type="AlphaFoldDB" id="A0A498ISZ1"/>
<dbReference type="EMBL" id="RDQH01000336">
    <property type="protein sequence ID" value="RXH86379.1"/>
    <property type="molecule type" value="Genomic_DNA"/>
</dbReference>
<keyword evidence="5 6" id="KW-0472">Membrane</keyword>
<comment type="similarity">
    <text evidence="2">Belongs to the Cold-regulated 413 protein family.</text>
</comment>
<protein>
    <submittedName>
        <fullName evidence="7">Uncharacterized protein</fullName>
    </submittedName>
</protein>
<name>A0A498ISZ1_MALDO</name>
<feature type="transmembrane region" description="Helical" evidence="6">
    <location>
        <begin position="172"/>
        <end position="194"/>
    </location>
</feature>
<evidence type="ECO:0000256" key="2">
    <source>
        <dbReference type="ARBA" id="ARBA00005852"/>
    </source>
</evidence>
<proteinExistence type="inferred from homology"/>
<evidence type="ECO:0000313" key="8">
    <source>
        <dbReference type="Proteomes" id="UP000290289"/>
    </source>
</evidence>
<keyword evidence="3 6" id="KW-0812">Transmembrane</keyword>
<dbReference type="Pfam" id="PF05562">
    <property type="entry name" value="WCOR413"/>
    <property type="match status" value="1"/>
</dbReference>
<accession>A0A498ISZ1</accession>
<comment type="caution">
    <text evidence="7">The sequence shown here is derived from an EMBL/GenBank/DDBJ whole genome shotgun (WGS) entry which is preliminary data.</text>
</comment>
<keyword evidence="8" id="KW-1185">Reference proteome</keyword>
<sequence length="307" mass="31942">MATLSLSSTSQRNFSLYGVSSRSTTTSKFSAFQPRPAKLSCLLLRSLHRNPLRVLLLAKGTAVQKSFLVPLFLLQAPATVVSWIKGEYGIWAAFLALLVRLFFFIPGELELPLTAFLLVIVAPYQVLKLRGRQEGAIISLVIVAYLAFQHFSRIGSLERSFDRAMLGVYGDVIVGGVVDIVGVGGVIVVGDWLAIHQVPPDDGVVVGVVGDDGVVVGVVGDDGVVVGVVGYDGVVVGVVGDVGVVVGVVGLRGGVGGIVVGVVVGDGGDIVGFTNGVGVVVVGLGLTMGISSSWVVYTEDEETICFS</sequence>
<gene>
    <name evidence="7" type="ORF">DVH24_017432</name>
</gene>
<comment type="subcellular location">
    <subcellularLocation>
        <location evidence="1">Membrane</location>
        <topology evidence="1">Multi-pass membrane protein</topology>
    </subcellularLocation>
</comment>
<feature type="transmembrane region" description="Helical" evidence="6">
    <location>
        <begin position="134"/>
        <end position="152"/>
    </location>
</feature>
<reference evidence="7 8" key="1">
    <citation type="submission" date="2018-10" db="EMBL/GenBank/DDBJ databases">
        <title>A high-quality apple genome assembly.</title>
        <authorList>
            <person name="Hu J."/>
        </authorList>
    </citation>
    <scope>NUCLEOTIDE SEQUENCE [LARGE SCALE GENOMIC DNA]</scope>
    <source>
        <strain evidence="8">cv. HFTH1</strain>
        <tissue evidence="7">Young leaf</tissue>
    </source>
</reference>